<evidence type="ECO:0000313" key="1">
    <source>
        <dbReference type="EMBL" id="JAS02171.1"/>
    </source>
</evidence>
<reference evidence="1" key="2">
    <citation type="journal article" date="2017" name="J. Med. Entomol.">
        <title>Transcriptome Analysis of the Triatoma infestans (Hemiptera: Reduviidae) Integument.</title>
        <authorList>
            <person name="Calderon-Fernandez G.M."/>
            <person name="Moriconi D.E."/>
            <person name="Dulbecco A.B."/>
            <person name="Juarez M.P."/>
        </authorList>
    </citation>
    <scope>NUCLEOTIDE SEQUENCE</scope>
    <source>
        <strain evidence="1">Int1</strain>
        <tissue evidence="1">Integument</tissue>
    </source>
</reference>
<accession>A0A161MD60</accession>
<protein>
    <submittedName>
        <fullName evidence="1">Cytochrome b5</fullName>
    </submittedName>
</protein>
<proteinExistence type="predicted"/>
<dbReference type="EMBL" id="GEMB01000972">
    <property type="protein sequence ID" value="JAS02171.1"/>
    <property type="molecule type" value="Transcribed_RNA"/>
</dbReference>
<dbReference type="AlphaFoldDB" id="A0A161MD60"/>
<name>A0A161MD60_TRIIF</name>
<organism evidence="1">
    <name type="scientific">Triatoma infestans</name>
    <name type="common">Assassin bug</name>
    <dbReference type="NCBI Taxonomy" id="30076"/>
    <lineage>
        <taxon>Eukaryota</taxon>
        <taxon>Metazoa</taxon>
        <taxon>Ecdysozoa</taxon>
        <taxon>Arthropoda</taxon>
        <taxon>Hexapoda</taxon>
        <taxon>Insecta</taxon>
        <taxon>Pterygota</taxon>
        <taxon>Neoptera</taxon>
        <taxon>Paraneoptera</taxon>
        <taxon>Hemiptera</taxon>
        <taxon>Heteroptera</taxon>
        <taxon>Panheteroptera</taxon>
        <taxon>Cimicomorpha</taxon>
        <taxon>Reduviidae</taxon>
        <taxon>Triatominae</taxon>
        <taxon>Triatoma</taxon>
    </lineage>
</organism>
<reference evidence="1" key="1">
    <citation type="submission" date="2016-04" db="EMBL/GenBank/DDBJ databases">
        <authorList>
            <person name="Calderon-Fernandez G.M.Sr."/>
        </authorList>
    </citation>
    <scope>NUCLEOTIDE SEQUENCE</scope>
    <source>
        <strain evidence="1">Int1</strain>
        <tissue evidence="1">Integument</tissue>
    </source>
</reference>
<sequence>MKMFYWCFIAVYRSSKRQIYLSIRMYKFIFKI</sequence>